<keyword evidence="2" id="KW-1185">Reference proteome</keyword>
<comment type="caution">
    <text evidence="1">The sequence shown here is derived from an EMBL/GenBank/DDBJ whole genome shotgun (WGS) entry which is preliminary data.</text>
</comment>
<evidence type="ECO:0000313" key="2">
    <source>
        <dbReference type="Proteomes" id="UP001597104"/>
    </source>
</evidence>
<organism evidence="1 2">
    <name type="scientific">Loigolactobacillus binensis</name>
    <dbReference type="NCBI Taxonomy" id="2559922"/>
    <lineage>
        <taxon>Bacteria</taxon>
        <taxon>Bacillati</taxon>
        <taxon>Bacillota</taxon>
        <taxon>Bacilli</taxon>
        <taxon>Lactobacillales</taxon>
        <taxon>Lactobacillaceae</taxon>
        <taxon>Loigolactobacillus</taxon>
    </lineage>
</organism>
<reference evidence="2" key="1">
    <citation type="journal article" date="2019" name="Int. J. Syst. Evol. Microbiol.">
        <title>The Global Catalogue of Microorganisms (GCM) 10K type strain sequencing project: providing services to taxonomists for standard genome sequencing and annotation.</title>
        <authorList>
            <consortium name="The Broad Institute Genomics Platform"/>
            <consortium name="The Broad Institute Genome Sequencing Center for Infectious Disease"/>
            <person name="Wu L."/>
            <person name="Ma J."/>
        </authorList>
    </citation>
    <scope>NUCLEOTIDE SEQUENCE [LARGE SCALE GENOMIC DNA]</scope>
    <source>
        <strain evidence="2">CCM 8925</strain>
    </source>
</reference>
<dbReference type="RefSeq" id="WP_137638824.1">
    <property type="nucleotide sequence ID" value="NZ_BJDN01000043.1"/>
</dbReference>
<dbReference type="NCBIfam" id="NF047400">
    <property type="entry name" value="MazE_PemI_antitoxin"/>
    <property type="match status" value="1"/>
</dbReference>
<proteinExistence type="predicted"/>
<dbReference type="EMBL" id="JBHTIO010000047">
    <property type="protein sequence ID" value="MFD0898238.1"/>
    <property type="molecule type" value="Genomic_DNA"/>
</dbReference>
<accession>A0ABW3ED56</accession>
<protein>
    <submittedName>
        <fullName evidence="1">Type II toxin-antitoxin system PemI/MazE family antitoxin</fullName>
    </submittedName>
</protein>
<sequence>MSKSLGLFSTRKTGNSLTLTVPRTSGVSAGQEFELIKEDDGTLCYRPRNENPWSDGLLSDHDFRNDLLLMEDDVVTRLKGDEGK</sequence>
<dbReference type="Proteomes" id="UP001597104">
    <property type="component" value="Unassembled WGS sequence"/>
</dbReference>
<evidence type="ECO:0000313" key="1">
    <source>
        <dbReference type="EMBL" id="MFD0898238.1"/>
    </source>
</evidence>
<gene>
    <name evidence="1" type="primary">mazE</name>
    <name evidence="1" type="synonym">pemI</name>
    <name evidence="1" type="ORF">ACFQZ7_10930</name>
</gene>
<name>A0ABW3ED56_9LACO</name>